<protein>
    <submittedName>
        <fullName evidence="1">Uncharacterized protein</fullName>
    </submittedName>
</protein>
<proteinExistence type="predicted"/>
<sequence>MAGSFSQNFMSLFPPTAEDLAVVIGLKEGRSPSGKAWADKAQRAECLRQWITGLRHEDFPVPVFKAIFSEFAAKYLSTVVVRFINSRDPFPAGEFNILLSIREVPHFSRYLRSKHRTAAPGKQLGRIIAERFANALKMHKRRNIVPLPHDYLAQMESLSEIFRFHSMHQEPIPIDARNTILDFLRARDCQSVANPLTKETIRLLSLILQDNPYLEDLPKEVANRLKCRDVCGLPGCDISTNLKTCARCKMICYCCPGHQRVHWSSKSSYPHRLSCFPTKY</sequence>
<accession>A0ACD3B1T9</accession>
<evidence type="ECO:0000313" key="1">
    <source>
        <dbReference type="EMBL" id="TFK71852.1"/>
    </source>
</evidence>
<name>A0ACD3B1T9_9AGAR</name>
<dbReference type="EMBL" id="ML208292">
    <property type="protein sequence ID" value="TFK71852.1"/>
    <property type="molecule type" value="Genomic_DNA"/>
</dbReference>
<keyword evidence="2" id="KW-1185">Reference proteome</keyword>
<evidence type="ECO:0000313" key="2">
    <source>
        <dbReference type="Proteomes" id="UP000308600"/>
    </source>
</evidence>
<dbReference type="Proteomes" id="UP000308600">
    <property type="component" value="Unassembled WGS sequence"/>
</dbReference>
<reference evidence="1 2" key="1">
    <citation type="journal article" date="2019" name="Nat. Ecol. Evol.">
        <title>Megaphylogeny resolves global patterns of mushroom evolution.</title>
        <authorList>
            <person name="Varga T."/>
            <person name="Krizsan K."/>
            <person name="Foldi C."/>
            <person name="Dima B."/>
            <person name="Sanchez-Garcia M."/>
            <person name="Sanchez-Ramirez S."/>
            <person name="Szollosi G.J."/>
            <person name="Szarkandi J.G."/>
            <person name="Papp V."/>
            <person name="Albert L."/>
            <person name="Andreopoulos W."/>
            <person name="Angelini C."/>
            <person name="Antonin V."/>
            <person name="Barry K.W."/>
            <person name="Bougher N.L."/>
            <person name="Buchanan P."/>
            <person name="Buyck B."/>
            <person name="Bense V."/>
            <person name="Catcheside P."/>
            <person name="Chovatia M."/>
            <person name="Cooper J."/>
            <person name="Damon W."/>
            <person name="Desjardin D."/>
            <person name="Finy P."/>
            <person name="Geml J."/>
            <person name="Haridas S."/>
            <person name="Hughes K."/>
            <person name="Justo A."/>
            <person name="Karasinski D."/>
            <person name="Kautmanova I."/>
            <person name="Kiss B."/>
            <person name="Kocsube S."/>
            <person name="Kotiranta H."/>
            <person name="LaButti K.M."/>
            <person name="Lechner B.E."/>
            <person name="Liimatainen K."/>
            <person name="Lipzen A."/>
            <person name="Lukacs Z."/>
            <person name="Mihaltcheva S."/>
            <person name="Morgado L.N."/>
            <person name="Niskanen T."/>
            <person name="Noordeloos M.E."/>
            <person name="Ohm R.A."/>
            <person name="Ortiz-Santana B."/>
            <person name="Ovrebo C."/>
            <person name="Racz N."/>
            <person name="Riley R."/>
            <person name="Savchenko A."/>
            <person name="Shiryaev A."/>
            <person name="Soop K."/>
            <person name="Spirin V."/>
            <person name="Szebenyi C."/>
            <person name="Tomsovsky M."/>
            <person name="Tulloss R.E."/>
            <person name="Uehling J."/>
            <person name="Grigoriev I.V."/>
            <person name="Vagvolgyi C."/>
            <person name="Papp T."/>
            <person name="Martin F.M."/>
            <person name="Miettinen O."/>
            <person name="Hibbett D.S."/>
            <person name="Nagy L.G."/>
        </authorList>
    </citation>
    <scope>NUCLEOTIDE SEQUENCE [LARGE SCALE GENOMIC DNA]</scope>
    <source>
        <strain evidence="1 2">NL-1719</strain>
    </source>
</reference>
<gene>
    <name evidence="1" type="ORF">BDN72DRAFT_836925</name>
</gene>
<organism evidence="1 2">
    <name type="scientific">Pluteus cervinus</name>
    <dbReference type="NCBI Taxonomy" id="181527"/>
    <lineage>
        <taxon>Eukaryota</taxon>
        <taxon>Fungi</taxon>
        <taxon>Dikarya</taxon>
        <taxon>Basidiomycota</taxon>
        <taxon>Agaricomycotina</taxon>
        <taxon>Agaricomycetes</taxon>
        <taxon>Agaricomycetidae</taxon>
        <taxon>Agaricales</taxon>
        <taxon>Pluteineae</taxon>
        <taxon>Pluteaceae</taxon>
        <taxon>Pluteus</taxon>
    </lineage>
</organism>